<dbReference type="PANTHER" id="PTHR43194">
    <property type="entry name" value="HYDROLASE ALPHA/BETA FOLD FAMILY"/>
    <property type="match status" value="1"/>
</dbReference>
<reference evidence="2 3" key="1">
    <citation type="submission" date="2015-11" db="EMBL/GenBank/DDBJ databases">
        <title>A Two-component Flavoprotein Monooxygenase System MeaXY Responsible for para-Hydroxylation of 2-Methyl-6-ethylaniline and 2,6-Diethylaniline in Sphingobium baderi DE-13.</title>
        <authorList>
            <person name="Cheng M."/>
            <person name="Meng Q."/>
            <person name="Yang Y."/>
            <person name="Chu C."/>
            <person name="Yan X."/>
            <person name="He J."/>
            <person name="Li S."/>
        </authorList>
    </citation>
    <scope>NUCLEOTIDE SEQUENCE [LARGE SCALE GENOMIC DNA]</scope>
    <source>
        <strain evidence="2 3">DE-13</strain>
    </source>
</reference>
<dbReference type="InterPro" id="IPR000073">
    <property type="entry name" value="AB_hydrolase_1"/>
</dbReference>
<dbReference type="EMBL" id="CP013264">
    <property type="protein sequence ID" value="ALR22746.1"/>
    <property type="molecule type" value="Genomic_DNA"/>
</dbReference>
<dbReference type="SUPFAM" id="SSF53474">
    <property type="entry name" value="alpha/beta-Hydrolases"/>
    <property type="match status" value="1"/>
</dbReference>
<protein>
    <submittedName>
        <fullName evidence="2">Alpha/beta hydrolase</fullName>
    </submittedName>
</protein>
<keyword evidence="2" id="KW-0378">Hydrolase</keyword>
<dbReference type="Pfam" id="PF00561">
    <property type="entry name" value="Abhydrolase_1"/>
    <property type="match status" value="1"/>
</dbReference>
<dbReference type="InterPro" id="IPR050228">
    <property type="entry name" value="Carboxylesterase_BioH"/>
</dbReference>
<accession>A0A0S3F4V0</accession>
<evidence type="ECO:0000313" key="2">
    <source>
        <dbReference type="EMBL" id="ALR22746.1"/>
    </source>
</evidence>
<dbReference type="Proteomes" id="UP000056968">
    <property type="component" value="Chromosome"/>
</dbReference>
<dbReference type="PANTHER" id="PTHR43194:SF2">
    <property type="entry name" value="PEROXISOMAL MEMBRANE PROTEIN LPX1"/>
    <property type="match status" value="1"/>
</dbReference>
<dbReference type="OrthoDB" id="9808398at2"/>
<evidence type="ECO:0000313" key="3">
    <source>
        <dbReference type="Proteomes" id="UP000056968"/>
    </source>
</evidence>
<name>A0A0S3F4V0_9SPHN</name>
<gene>
    <name evidence="2" type="ORF">ATN00_17605</name>
</gene>
<dbReference type="STRING" id="1332080.ATN00_17605"/>
<dbReference type="KEGG" id="sbd:ATN00_17605"/>
<organism evidence="2 3">
    <name type="scientific">Sphingobium baderi</name>
    <dbReference type="NCBI Taxonomy" id="1332080"/>
    <lineage>
        <taxon>Bacteria</taxon>
        <taxon>Pseudomonadati</taxon>
        <taxon>Pseudomonadota</taxon>
        <taxon>Alphaproteobacteria</taxon>
        <taxon>Sphingomonadales</taxon>
        <taxon>Sphingomonadaceae</taxon>
        <taxon>Sphingobium</taxon>
    </lineage>
</organism>
<sequence>MITPKRISLPGDGLEMVADAYGDPAAPAVCFFHGGGQSRRSWAGSARHVAQAGYYGLTFDLRGHGDSGWASDGDYLLEAYGRDVEAIIQAIEGPLALVGASRGGQSALVGGSHHPDRVRLIMLADVAPYMVDTGVDEIRGFFRASDSGFASLEDAADALHVHLGQPRLPNVSGLAKSMREEDGRLFWHWDPRTTAPEFLHPPSEGETLIAAARRVKSPLILVKAELSDIVSDESVKRFHALTPQLHVEIARGVGHMFTGDRNDAFAERLLHHLAIHMPL</sequence>
<dbReference type="AlphaFoldDB" id="A0A0S3F4V0"/>
<dbReference type="GO" id="GO:0016787">
    <property type="term" value="F:hydrolase activity"/>
    <property type="evidence" value="ECO:0007669"/>
    <property type="project" value="UniProtKB-KW"/>
</dbReference>
<dbReference type="Gene3D" id="3.40.50.1820">
    <property type="entry name" value="alpha/beta hydrolase"/>
    <property type="match status" value="1"/>
</dbReference>
<keyword evidence="3" id="KW-1185">Reference proteome</keyword>
<dbReference type="InterPro" id="IPR029058">
    <property type="entry name" value="AB_hydrolase_fold"/>
</dbReference>
<feature type="domain" description="AB hydrolase-1" evidence="1">
    <location>
        <begin position="27"/>
        <end position="158"/>
    </location>
</feature>
<dbReference type="RefSeq" id="WP_062067077.1">
    <property type="nucleotide sequence ID" value="NZ_CP013264.1"/>
</dbReference>
<proteinExistence type="predicted"/>
<evidence type="ECO:0000259" key="1">
    <source>
        <dbReference type="Pfam" id="PF00561"/>
    </source>
</evidence>